<proteinExistence type="predicted"/>
<dbReference type="AlphaFoldDB" id="A0A078AH19"/>
<evidence type="ECO:0000313" key="2">
    <source>
        <dbReference type="Proteomes" id="UP000039865"/>
    </source>
</evidence>
<gene>
    <name evidence="1" type="primary">Contig10514.g11223</name>
    <name evidence="1" type="ORF">STYLEM_10589</name>
</gene>
<keyword evidence="2" id="KW-1185">Reference proteome</keyword>
<protein>
    <submittedName>
        <fullName evidence="1">Uncharacterized protein</fullName>
    </submittedName>
</protein>
<organism evidence="1 2">
    <name type="scientific">Stylonychia lemnae</name>
    <name type="common">Ciliate</name>
    <dbReference type="NCBI Taxonomy" id="5949"/>
    <lineage>
        <taxon>Eukaryota</taxon>
        <taxon>Sar</taxon>
        <taxon>Alveolata</taxon>
        <taxon>Ciliophora</taxon>
        <taxon>Intramacronucleata</taxon>
        <taxon>Spirotrichea</taxon>
        <taxon>Stichotrichia</taxon>
        <taxon>Sporadotrichida</taxon>
        <taxon>Oxytrichidae</taxon>
        <taxon>Stylonychinae</taxon>
        <taxon>Stylonychia</taxon>
    </lineage>
</organism>
<evidence type="ECO:0000313" key="1">
    <source>
        <dbReference type="EMBL" id="CDW81570.1"/>
    </source>
</evidence>
<dbReference type="EMBL" id="CCKQ01010066">
    <property type="protein sequence ID" value="CDW81570.1"/>
    <property type="molecule type" value="Genomic_DNA"/>
</dbReference>
<accession>A0A078AH19</accession>
<dbReference type="InParanoid" id="A0A078AH19"/>
<sequence length="97" mass="11642">MKDIKTVQRIANFDQDQLLEFRKRESLVTRDTKELQIGKQNIKYFYHYLQFSLINAVNENALNYLYPERQQLSDQDKLDIEAYLILKQAQKKAQDSK</sequence>
<reference evidence="1 2" key="1">
    <citation type="submission" date="2014-06" db="EMBL/GenBank/DDBJ databases">
        <authorList>
            <person name="Swart Estienne"/>
        </authorList>
    </citation>
    <scope>NUCLEOTIDE SEQUENCE [LARGE SCALE GENOMIC DNA]</scope>
    <source>
        <strain evidence="1 2">130c</strain>
    </source>
</reference>
<dbReference type="Proteomes" id="UP000039865">
    <property type="component" value="Unassembled WGS sequence"/>
</dbReference>
<name>A0A078AH19_STYLE</name>